<feature type="non-terminal residue" evidence="2">
    <location>
        <position position="65"/>
    </location>
</feature>
<sequence length="65" mass="7131">MGQAQWEATDSAANGVVAVGMSWCLWLFVWGANMHTGHEGGERQRRVMIAGGEQKALLFDIRINA</sequence>
<keyword evidence="1" id="KW-0472">Membrane</keyword>
<reference evidence="2" key="1">
    <citation type="submission" date="2023-06" db="EMBL/GenBank/DDBJ databases">
        <title>Genome sequence of Nocardioides sp. SOB44.</title>
        <authorList>
            <person name="Zhang G."/>
        </authorList>
    </citation>
    <scope>NUCLEOTIDE SEQUENCE</scope>
    <source>
        <strain evidence="2">SOB44</strain>
    </source>
</reference>
<evidence type="ECO:0000313" key="2">
    <source>
        <dbReference type="EMBL" id="MDO3398219.1"/>
    </source>
</evidence>
<organism evidence="2 3">
    <name type="scientific">Nocardioides cremeus</name>
    <dbReference type="NCBI Taxonomy" id="3058044"/>
    <lineage>
        <taxon>Bacteria</taxon>
        <taxon>Bacillati</taxon>
        <taxon>Actinomycetota</taxon>
        <taxon>Actinomycetes</taxon>
        <taxon>Propionibacteriales</taxon>
        <taxon>Nocardioidaceae</taxon>
        <taxon>Nocardioides</taxon>
    </lineage>
</organism>
<dbReference type="Proteomes" id="UP001168363">
    <property type="component" value="Unassembled WGS sequence"/>
</dbReference>
<gene>
    <name evidence="2" type="ORF">QWJ41_21090</name>
</gene>
<evidence type="ECO:0000313" key="3">
    <source>
        <dbReference type="Proteomes" id="UP001168363"/>
    </source>
</evidence>
<dbReference type="RefSeq" id="WP_302710448.1">
    <property type="nucleotide sequence ID" value="NZ_JAULSC010000227.1"/>
</dbReference>
<keyword evidence="1" id="KW-1133">Transmembrane helix</keyword>
<evidence type="ECO:0000256" key="1">
    <source>
        <dbReference type="SAM" id="Phobius"/>
    </source>
</evidence>
<feature type="transmembrane region" description="Helical" evidence="1">
    <location>
        <begin position="12"/>
        <end position="33"/>
    </location>
</feature>
<keyword evidence="1" id="KW-0812">Transmembrane</keyword>
<dbReference type="EMBL" id="JAULSC010000227">
    <property type="protein sequence ID" value="MDO3398219.1"/>
    <property type="molecule type" value="Genomic_DNA"/>
</dbReference>
<accession>A0ABT8TXY8</accession>
<keyword evidence="3" id="KW-1185">Reference proteome</keyword>
<proteinExistence type="predicted"/>
<comment type="caution">
    <text evidence="2">The sequence shown here is derived from an EMBL/GenBank/DDBJ whole genome shotgun (WGS) entry which is preliminary data.</text>
</comment>
<name>A0ABT8TXY8_9ACTN</name>
<protein>
    <submittedName>
        <fullName evidence="2">Uncharacterized protein</fullName>
    </submittedName>
</protein>